<sequence length="152" mass="17110">MEQIVTTTETLGLERQVRFAAPQQTVYRALTTASGISGWWMPTSGCGEHGGELWLDFPPGPGAMHVDLAQPSSRVQWTVLRCDFLPDWVGTRIRFELRPDGDSGSMLDFRHEGLTDELDCFEQCLQGWDYYLASLHDLVDTGAGRPGDRHRR</sequence>
<accession>A0ABS8P319</accession>
<name>A0ABS8P319_9PSEU</name>
<gene>
    <name evidence="3" type="ORF">LQ327_00220</name>
</gene>
<comment type="similarity">
    <text evidence="1">Belongs to the AHA1 family.</text>
</comment>
<dbReference type="Gene3D" id="3.30.530.20">
    <property type="match status" value="1"/>
</dbReference>
<protein>
    <submittedName>
        <fullName evidence="3">SRPBCC domain-containing protein</fullName>
    </submittedName>
</protein>
<evidence type="ECO:0000256" key="1">
    <source>
        <dbReference type="ARBA" id="ARBA00006817"/>
    </source>
</evidence>
<comment type="caution">
    <text evidence="3">The sequence shown here is derived from an EMBL/GenBank/DDBJ whole genome shotgun (WGS) entry which is preliminary data.</text>
</comment>
<dbReference type="RefSeq" id="WP_230729421.1">
    <property type="nucleotide sequence ID" value="NZ_JAJNDB010000001.1"/>
</dbReference>
<dbReference type="EMBL" id="JAJNDB010000001">
    <property type="protein sequence ID" value="MCD2191816.1"/>
    <property type="molecule type" value="Genomic_DNA"/>
</dbReference>
<dbReference type="InterPro" id="IPR023393">
    <property type="entry name" value="START-like_dom_sf"/>
</dbReference>
<dbReference type="Pfam" id="PF08327">
    <property type="entry name" value="AHSA1"/>
    <property type="match status" value="1"/>
</dbReference>
<keyword evidence="4" id="KW-1185">Reference proteome</keyword>
<dbReference type="Proteomes" id="UP001199469">
    <property type="component" value="Unassembled WGS sequence"/>
</dbReference>
<evidence type="ECO:0000313" key="3">
    <source>
        <dbReference type="EMBL" id="MCD2191816.1"/>
    </source>
</evidence>
<dbReference type="CDD" id="cd07814">
    <property type="entry name" value="SRPBCC_CalC_Aha1-like"/>
    <property type="match status" value="1"/>
</dbReference>
<reference evidence="3 4" key="1">
    <citation type="submission" date="2021-11" db="EMBL/GenBank/DDBJ databases">
        <title>Draft genome sequence of Actinomycetospora sp. SF1 isolated from the rhizosphere soil.</title>
        <authorList>
            <person name="Duangmal K."/>
            <person name="Chantavorakit T."/>
        </authorList>
    </citation>
    <scope>NUCLEOTIDE SEQUENCE [LARGE SCALE GENOMIC DNA]</scope>
    <source>
        <strain evidence="3 4">TBRC 5722</strain>
    </source>
</reference>
<dbReference type="InterPro" id="IPR013538">
    <property type="entry name" value="ASHA1/2-like_C"/>
</dbReference>
<feature type="domain" description="Activator of Hsp90 ATPase homologue 1/2-like C-terminal" evidence="2">
    <location>
        <begin position="21"/>
        <end position="139"/>
    </location>
</feature>
<evidence type="ECO:0000313" key="4">
    <source>
        <dbReference type="Proteomes" id="UP001199469"/>
    </source>
</evidence>
<dbReference type="SUPFAM" id="SSF55961">
    <property type="entry name" value="Bet v1-like"/>
    <property type="match status" value="1"/>
</dbReference>
<organism evidence="3 4">
    <name type="scientific">Actinomycetospora endophytica</name>
    <dbReference type="NCBI Taxonomy" id="2291215"/>
    <lineage>
        <taxon>Bacteria</taxon>
        <taxon>Bacillati</taxon>
        <taxon>Actinomycetota</taxon>
        <taxon>Actinomycetes</taxon>
        <taxon>Pseudonocardiales</taxon>
        <taxon>Pseudonocardiaceae</taxon>
        <taxon>Actinomycetospora</taxon>
    </lineage>
</organism>
<proteinExistence type="inferred from homology"/>
<evidence type="ECO:0000259" key="2">
    <source>
        <dbReference type="Pfam" id="PF08327"/>
    </source>
</evidence>